<dbReference type="KEGG" id="ppru:FDP22_23035"/>
<dbReference type="EC" id="3.5.1.44" evidence="3"/>
<evidence type="ECO:0000256" key="2">
    <source>
        <dbReference type="ARBA" id="ARBA00022801"/>
    </source>
</evidence>
<keyword evidence="2 3" id="KW-0378">Hydrolase</keyword>
<dbReference type="AlphaFoldDB" id="A0A5B8G420"/>
<evidence type="ECO:0000313" key="5">
    <source>
        <dbReference type="Proteomes" id="UP000305888"/>
    </source>
</evidence>
<dbReference type="OrthoDB" id="9807202at2"/>
<dbReference type="PANTHER" id="PTHR35147">
    <property type="entry name" value="CHEMORECEPTOR GLUTAMINE DEAMIDASE CHED-RELATED"/>
    <property type="match status" value="1"/>
</dbReference>
<dbReference type="SUPFAM" id="SSF64438">
    <property type="entry name" value="CNF1/YfiH-like putative cysteine hydrolases"/>
    <property type="match status" value="1"/>
</dbReference>
<dbReference type="Gene3D" id="3.30.1330.200">
    <property type="match status" value="1"/>
</dbReference>
<dbReference type="InterPro" id="IPR038592">
    <property type="entry name" value="CheD-like_sf"/>
</dbReference>
<reference evidence="4 5" key="1">
    <citation type="submission" date="2019-06" db="EMBL/GenBank/DDBJ databases">
        <title>Genome sequence of Rhodobacteraceae bacterium D4M1.</title>
        <authorList>
            <person name="Cao J."/>
        </authorList>
    </citation>
    <scope>NUCLEOTIDE SEQUENCE [LARGE SCALE GENOMIC DNA]</scope>
    <source>
        <strain evidence="4 5">D4M1</strain>
        <plasmid evidence="5">pd4m1d</plasmid>
    </source>
</reference>
<protein>
    <recommendedName>
        <fullName evidence="3">Probable chemoreceptor glutamine deamidase CheD</fullName>
        <ecNumber evidence="3">3.5.1.44</ecNumber>
    </recommendedName>
</protein>
<dbReference type="Pfam" id="PF03975">
    <property type="entry name" value="CheD"/>
    <property type="match status" value="1"/>
</dbReference>
<keyword evidence="4" id="KW-0614">Plasmid</keyword>
<proteinExistence type="inferred from homology"/>
<comment type="similarity">
    <text evidence="3">Belongs to the CheD family.</text>
</comment>
<dbReference type="RefSeq" id="WP_138578662.1">
    <property type="nucleotide sequence ID" value="NZ_CP040822.1"/>
</dbReference>
<accession>A0A5B8G420</accession>
<dbReference type="GO" id="GO:0006935">
    <property type="term" value="P:chemotaxis"/>
    <property type="evidence" value="ECO:0007669"/>
    <property type="project" value="UniProtKB-UniRule"/>
</dbReference>
<evidence type="ECO:0000256" key="1">
    <source>
        <dbReference type="ARBA" id="ARBA00022500"/>
    </source>
</evidence>
<gene>
    <name evidence="3" type="primary">cheD</name>
    <name evidence="4" type="ORF">FDP22_23035</name>
</gene>
<evidence type="ECO:0000313" key="4">
    <source>
        <dbReference type="EMBL" id="QDL94750.1"/>
    </source>
</evidence>
<evidence type="ECO:0000256" key="3">
    <source>
        <dbReference type="HAMAP-Rule" id="MF_01440"/>
    </source>
</evidence>
<organism evidence="4 5">
    <name type="scientific">Paroceanicella profunda</name>
    <dbReference type="NCBI Taxonomy" id="2579971"/>
    <lineage>
        <taxon>Bacteria</taxon>
        <taxon>Pseudomonadati</taxon>
        <taxon>Pseudomonadota</taxon>
        <taxon>Alphaproteobacteria</taxon>
        <taxon>Rhodobacterales</taxon>
        <taxon>Paracoccaceae</taxon>
        <taxon>Paroceanicella</taxon>
    </lineage>
</organism>
<dbReference type="PANTHER" id="PTHR35147:SF2">
    <property type="entry name" value="CHEMORECEPTOR GLUTAMINE DEAMIDASE CHED-RELATED"/>
    <property type="match status" value="1"/>
</dbReference>
<name>A0A5B8G420_9RHOB</name>
<dbReference type="CDD" id="cd16352">
    <property type="entry name" value="CheD"/>
    <property type="match status" value="1"/>
</dbReference>
<dbReference type="HAMAP" id="MF_01440">
    <property type="entry name" value="CheD"/>
    <property type="match status" value="1"/>
</dbReference>
<dbReference type="EMBL" id="CP040822">
    <property type="protein sequence ID" value="QDL94750.1"/>
    <property type="molecule type" value="Genomic_DNA"/>
</dbReference>
<geneLocation type="plasmid" evidence="5">
    <name>pd4m1d</name>
</geneLocation>
<sequence>MSTAADRGRPGHFWDPKINAMTQTVLPGFHAVTDEKDLALVTLLGSCVAACIRDPQLGVGGLNHFLLPGDTNGDQKSARYGVHAMEVLINDILKRGGSKGRLEAKVFGGANVIDVSAAETVGDRNSRFVADYLRREGIRITAQDLGGDRARRVFFFPDSGRASVLKLPIADNRRLRNEEMALRSKAQAAPKAGGVELF</sequence>
<keyword evidence="4" id="KW-0675">Receptor</keyword>
<keyword evidence="5" id="KW-1185">Reference proteome</keyword>
<keyword evidence="1 3" id="KW-0145">Chemotaxis</keyword>
<dbReference type="GO" id="GO:0050568">
    <property type="term" value="F:protein-glutamine glutaminase activity"/>
    <property type="evidence" value="ECO:0007669"/>
    <property type="project" value="UniProtKB-UniRule"/>
</dbReference>
<dbReference type="Proteomes" id="UP000305888">
    <property type="component" value="Plasmid pD4M1D"/>
</dbReference>
<dbReference type="InterPro" id="IPR005659">
    <property type="entry name" value="Chemorcpt_Glu_NH3ase_CheD"/>
</dbReference>
<dbReference type="InterPro" id="IPR011324">
    <property type="entry name" value="Cytotoxic_necrot_fac-like_cat"/>
</dbReference>
<comment type="catalytic activity">
    <reaction evidence="3">
        <text>L-glutaminyl-[protein] + H2O = L-glutamyl-[protein] + NH4(+)</text>
        <dbReference type="Rhea" id="RHEA:16441"/>
        <dbReference type="Rhea" id="RHEA-COMP:10207"/>
        <dbReference type="Rhea" id="RHEA-COMP:10208"/>
        <dbReference type="ChEBI" id="CHEBI:15377"/>
        <dbReference type="ChEBI" id="CHEBI:28938"/>
        <dbReference type="ChEBI" id="CHEBI:29973"/>
        <dbReference type="ChEBI" id="CHEBI:30011"/>
        <dbReference type="EC" id="3.5.1.44"/>
    </reaction>
</comment>
<comment type="function">
    <text evidence="3">Probably deamidates glutamine residues to glutamate on methyl-accepting chemotaxis receptors (MCPs), playing an important role in chemotaxis.</text>
</comment>